<evidence type="ECO:0000256" key="8">
    <source>
        <dbReference type="ARBA" id="ARBA00022598"/>
    </source>
</evidence>
<dbReference type="SUPFAM" id="SSF46955">
    <property type="entry name" value="Putative DNA-binding domain"/>
    <property type="match status" value="2"/>
</dbReference>
<evidence type="ECO:0000256" key="12">
    <source>
        <dbReference type="ARBA" id="ARBA00022842"/>
    </source>
</evidence>
<dbReference type="InterPro" id="IPR005146">
    <property type="entry name" value="B3/B4_tRNA-bd"/>
</dbReference>
<dbReference type="Pfam" id="PF03484">
    <property type="entry name" value="B5"/>
    <property type="match status" value="1"/>
</dbReference>
<keyword evidence="7" id="KW-0963">Cytoplasm</keyword>
<evidence type="ECO:0000256" key="10">
    <source>
        <dbReference type="ARBA" id="ARBA00022741"/>
    </source>
</evidence>
<comment type="subcellular location">
    <subcellularLocation>
        <location evidence="2">Cytoplasm</location>
    </subcellularLocation>
</comment>
<evidence type="ECO:0000256" key="2">
    <source>
        <dbReference type="ARBA" id="ARBA00004496"/>
    </source>
</evidence>
<dbReference type="GO" id="GO:0003723">
    <property type="term" value="F:RNA binding"/>
    <property type="evidence" value="ECO:0007669"/>
    <property type="project" value="InterPro"/>
</dbReference>
<dbReference type="InterPro" id="IPR045060">
    <property type="entry name" value="Phe-tRNA-ligase_IIc_bsu"/>
</dbReference>
<dbReference type="Gene3D" id="3.50.40.10">
    <property type="entry name" value="Phenylalanyl-trna Synthetase, Chain B, domain 3"/>
    <property type="match status" value="1"/>
</dbReference>
<dbReference type="SUPFAM" id="SSF56037">
    <property type="entry name" value="PheT/TilS domain"/>
    <property type="match status" value="1"/>
</dbReference>
<dbReference type="PANTHER" id="PTHR10947:SF0">
    <property type="entry name" value="PHENYLALANINE--TRNA LIGASE BETA SUBUNIT"/>
    <property type="match status" value="1"/>
</dbReference>
<evidence type="ECO:0000256" key="1">
    <source>
        <dbReference type="ARBA" id="ARBA00001946"/>
    </source>
</evidence>
<dbReference type="EC" id="6.1.1.20" evidence="5"/>
<dbReference type="Gene3D" id="3.30.930.10">
    <property type="entry name" value="Bira Bifunctional Protein, Domain 2"/>
    <property type="match status" value="1"/>
</dbReference>
<dbReference type="GO" id="GO:0009328">
    <property type="term" value="C:phenylalanine-tRNA ligase complex"/>
    <property type="evidence" value="ECO:0007669"/>
    <property type="project" value="TreeGrafter"/>
</dbReference>
<dbReference type="PANTHER" id="PTHR10947">
    <property type="entry name" value="PHENYLALANYL-TRNA SYNTHETASE BETA CHAIN AND LEUCINE-RICH REPEAT-CONTAINING PROTEIN 47"/>
    <property type="match status" value="1"/>
</dbReference>
<evidence type="ECO:0000256" key="4">
    <source>
        <dbReference type="ARBA" id="ARBA00011209"/>
    </source>
</evidence>
<comment type="subunit">
    <text evidence="4">Tetramer of two alpha and two beta subunits.</text>
</comment>
<dbReference type="Gene3D" id="3.30.56.10">
    <property type="match status" value="2"/>
</dbReference>
<evidence type="ECO:0000256" key="14">
    <source>
        <dbReference type="ARBA" id="ARBA00023146"/>
    </source>
</evidence>
<evidence type="ECO:0000256" key="6">
    <source>
        <dbReference type="ARBA" id="ARBA00017032"/>
    </source>
</evidence>
<dbReference type="AlphaFoldDB" id="A0A9R1U3Z9"/>
<dbReference type="InterPro" id="IPR009061">
    <property type="entry name" value="DNA-bd_dom_put_sf"/>
</dbReference>
<dbReference type="NCBIfam" id="TIGR00471">
    <property type="entry name" value="pheT_arch"/>
    <property type="match status" value="1"/>
</dbReference>
<dbReference type="CTD" id="42888"/>
<organism evidence="18 19">
    <name type="scientific">Fopius arisanus</name>
    <dbReference type="NCBI Taxonomy" id="64838"/>
    <lineage>
        <taxon>Eukaryota</taxon>
        <taxon>Metazoa</taxon>
        <taxon>Ecdysozoa</taxon>
        <taxon>Arthropoda</taxon>
        <taxon>Hexapoda</taxon>
        <taxon>Insecta</taxon>
        <taxon>Pterygota</taxon>
        <taxon>Neoptera</taxon>
        <taxon>Endopterygota</taxon>
        <taxon>Hymenoptera</taxon>
        <taxon>Apocrita</taxon>
        <taxon>Ichneumonoidea</taxon>
        <taxon>Braconidae</taxon>
        <taxon>Opiinae</taxon>
        <taxon>Fopius</taxon>
    </lineage>
</organism>
<evidence type="ECO:0000313" key="19">
    <source>
        <dbReference type="RefSeq" id="XP_011306638.1"/>
    </source>
</evidence>
<keyword evidence="9" id="KW-0479">Metal-binding</keyword>
<dbReference type="Pfam" id="PF03483">
    <property type="entry name" value="B3_4"/>
    <property type="match status" value="1"/>
</dbReference>
<dbReference type="Pfam" id="PF18262">
    <property type="entry name" value="PhetRS_B1"/>
    <property type="match status" value="1"/>
</dbReference>
<protein>
    <recommendedName>
        <fullName evidence="6">Phenylalanine--tRNA ligase beta subunit</fullName>
        <ecNumber evidence="5">6.1.1.20</ecNumber>
    </recommendedName>
    <alternativeName>
        <fullName evidence="15">Phenylalanyl-tRNA synthetase beta subunit</fullName>
    </alternativeName>
</protein>
<evidence type="ECO:0000256" key="9">
    <source>
        <dbReference type="ARBA" id="ARBA00022723"/>
    </source>
</evidence>
<keyword evidence="14" id="KW-0030">Aminoacyl-tRNA synthetase</keyword>
<keyword evidence="8 19" id="KW-0436">Ligase</keyword>
<dbReference type="OrthoDB" id="1698572at2759"/>
<dbReference type="FunFam" id="3.50.40.10:FF:000002">
    <property type="entry name" value="phenylalanine--tRNA ligase beta subunit"/>
    <property type="match status" value="1"/>
</dbReference>
<evidence type="ECO:0000256" key="5">
    <source>
        <dbReference type="ARBA" id="ARBA00012814"/>
    </source>
</evidence>
<dbReference type="PROSITE" id="PS51483">
    <property type="entry name" value="B5"/>
    <property type="match status" value="1"/>
</dbReference>
<gene>
    <name evidence="19" type="primary">beta-PheRS</name>
</gene>
<dbReference type="GO" id="GO:0006432">
    <property type="term" value="P:phenylalanyl-tRNA aminoacylation"/>
    <property type="evidence" value="ECO:0007669"/>
    <property type="project" value="InterPro"/>
</dbReference>
<comment type="catalytic activity">
    <reaction evidence="16">
        <text>tRNA(Phe) + L-phenylalanine + ATP = L-phenylalanyl-tRNA(Phe) + AMP + diphosphate + H(+)</text>
        <dbReference type="Rhea" id="RHEA:19413"/>
        <dbReference type="Rhea" id="RHEA-COMP:9668"/>
        <dbReference type="Rhea" id="RHEA-COMP:9699"/>
        <dbReference type="ChEBI" id="CHEBI:15378"/>
        <dbReference type="ChEBI" id="CHEBI:30616"/>
        <dbReference type="ChEBI" id="CHEBI:33019"/>
        <dbReference type="ChEBI" id="CHEBI:58095"/>
        <dbReference type="ChEBI" id="CHEBI:78442"/>
        <dbReference type="ChEBI" id="CHEBI:78531"/>
        <dbReference type="ChEBI" id="CHEBI:456215"/>
        <dbReference type="EC" id="6.1.1.20"/>
    </reaction>
</comment>
<sequence length="594" mass="67038">MPTVGVKRDSLFKALGKTYSDEEFQTLCFAFGLELDEVTTEKQMISKEQGAEQSVGASEEIIYRIDIPANRYDLLCLEGIVTGLLIFLEKIPAPRYKKIHLKPNDRQTIRVTETCQQIRPFIVGAILRGVTLTKESYDSFIDLQDKLHQNICRKRSLVSIGTHDLDTIKGPFTYDAKPPQEIRFKPLNQDKEYNGLEIMELYAHHAQLKQYLPIIRDSAVFPVVYDSKGTILSLPPIINSDHSKITLNTRNIFIEATTTDLTKAEIVLDTLVCAFSQYCKEKFTVEPIGVLWKSKTSSGDASYPKLSYRDVEISSKEAVNYVGIDRSPEEVARLLSKMGLKTTVKGEDLLSVEIPPTRHDVIHPCDIYEDIAIAWGYNNIERTIPQTSTIGKEFPLNKLSDHLRLELAQAGFTEALTFSLCSREDVSGKLGWGFDEIPAVTISNPKTLEFQVARTCLLPGLLKTISANKKMPLPLKLFEVSDVVLKDKKSECGARNERRLCAVYCNKSAGFEIIHGLLDRVMQLLEVPWSIDKSKDGYYLEAAEDPTYFPQRCAKIIVHGQEIGKMGVLHPEVLQKFELHLPCSSLEINIERFL</sequence>
<dbReference type="InterPro" id="IPR005147">
    <property type="entry name" value="tRNA_synthase_B5-dom"/>
</dbReference>
<dbReference type="Pfam" id="PF17759">
    <property type="entry name" value="tRNA_synthFbeta"/>
    <property type="match status" value="1"/>
</dbReference>
<dbReference type="SMART" id="SM00873">
    <property type="entry name" value="B3_4"/>
    <property type="match status" value="1"/>
</dbReference>
<dbReference type="FunFam" id="3.30.930.10:FF:000032">
    <property type="entry name" value="Phenylalanine--tRNA ligase beta subunit"/>
    <property type="match status" value="1"/>
</dbReference>
<dbReference type="InterPro" id="IPR040659">
    <property type="entry name" value="PhetRS_B1"/>
</dbReference>
<dbReference type="GeneID" id="105268624"/>
<name>A0A9R1U3Z9_9HYME</name>
<evidence type="ECO:0000256" key="13">
    <source>
        <dbReference type="ARBA" id="ARBA00022917"/>
    </source>
</evidence>
<dbReference type="GO" id="GO:0000287">
    <property type="term" value="F:magnesium ion binding"/>
    <property type="evidence" value="ECO:0007669"/>
    <property type="project" value="InterPro"/>
</dbReference>
<evidence type="ECO:0000256" key="11">
    <source>
        <dbReference type="ARBA" id="ARBA00022840"/>
    </source>
</evidence>
<dbReference type="GO" id="GO:0005524">
    <property type="term" value="F:ATP binding"/>
    <property type="evidence" value="ECO:0007669"/>
    <property type="project" value="UniProtKB-KW"/>
</dbReference>
<feature type="domain" description="B5" evidence="17">
    <location>
        <begin position="306"/>
        <end position="382"/>
    </location>
</feature>
<evidence type="ECO:0000313" key="18">
    <source>
        <dbReference type="Proteomes" id="UP000694866"/>
    </source>
</evidence>
<proteinExistence type="inferred from homology"/>
<accession>A0A9R1U3Z9</accession>
<keyword evidence="12" id="KW-0460">Magnesium</keyword>
<comment type="similarity">
    <text evidence="3">Belongs to the phenylalanyl-tRNA synthetase beta subunit family. Type 2 subfamily.</text>
</comment>
<dbReference type="GO" id="GO:0004826">
    <property type="term" value="F:phenylalanine-tRNA ligase activity"/>
    <property type="evidence" value="ECO:0007669"/>
    <property type="project" value="UniProtKB-EC"/>
</dbReference>
<evidence type="ECO:0000256" key="3">
    <source>
        <dbReference type="ARBA" id="ARBA00007438"/>
    </source>
</evidence>
<dbReference type="FunFam" id="3.30.56.10:FF:000005">
    <property type="entry name" value="Phenylalanine--tRNA ligase beta subunit"/>
    <property type="match status" value="1"/>
</dbReference>
<dbReference type="InterPro" id="IPR020825">
    <property type="entry name" value="Phe-tRNA_synthase-like_B3/B4"/>
</dbReference>
<keyword evidence="10" id="KW-0547">Nucleotide-binding</keyword>
<dbReference type="SUPFAM" id="SSF55681">
    <property type="entry name" value="Class II aaRS and biotin synthetases"/>
    <property type="match status" value="1"/>
</dbReference>
<dbReference type="InterPro" id="IPR004531">
    <property type="entry name" value="Phe-tRNA-synth_IIc_bsu_arc_euk"/>
</dbReference>
<evidence type="ECO:0000256" key="16">
    <source>
        <dbReference type="ARBA" id="ARBA00049255"/>
    </source>
</evidence>
<evidence type="ECO:0000256" key="15">
    <source>
        <dbReference type="ARBA" id="ARBA00033189"/>
    </source>
</evidence>
<dbReference type="SMART" id="SM00874">
    <property type="entry name" value="B5"/>
    <property type="match status" value="1"/>
</dbReference>
<dbReference type="CDD" id="cd00769">
    <property type="entry name" value="PheRS_beta_core"/>
    <property type="match status" value="1"/>
</dbReference>
<evidence type="ECO:0000256" key="7">
    <source>
        <dbReference type="ARBA" id="ARBA00022490"/>
    </source>
</evidence>
<keyword evidence="11" id="KW-0067">ATP-binding</keyword>
<comment type="cofactor">
    <cofactor evidence="1">
        <name>Mg(2+)</name>
        <dbReference type="ChEBI" id="CHEBI:18420"/>
    </cofactor>
</comment>
<evidence type="ECO:0000259" key="17">
    <source>
        <dbReference type="PROSITE" id="PS51483"/>
    </source>
</evidence>
<reference evidence="19" key="1">
    <citation type="submission" date="2025-08" db="UniProtKB">
        <authorList>
            <consortium name="RefSeq"/>
        </authorList>
    </citation>
    <scope>IDENTIFICATION</scope>
    <source>
        <strain evidence="19">USDA-PBARC FA_bdor</strain>
        <tissue evidence="19">Whole organism</tissue>
    </source>
</reference>
<keyword evidence="13" id="KW-0648">Protein biosynthesis</keyword>
<dbReference type="InterPro" id="IPR045864">
    <property type="entry name" value="aa-tRNA-synth_II/BPL/LPL"/>
</dbReference>
<dbReference type="RefSeq" id="XP_011306638.1">
    <property type="nucleotide sequence ID" value="XM_011308336.1"/>
</dbReference>
<dbReference type="KEGG" id="fas:105268624"/>
<dbReference type="InterPro" id="IPR041616">
    <property type="entry name" value="PheRS_beta_core"/>
</dbReference>
<dbReference type="Proteomes" id="UP000694866">
    <property type="component" value="Unplaced"/>
</dbReference>
<keyword evidence="18" id="KW-1185">Reference proteome</keyword>